<dbReference type="GO" id="GO:0006310">
    <property type="term" value="P:DNA recombination"/>
    <property type="evidence" value="ECO:0007669"/>
    <property type="project" value="InterPro"/>
</dbReference>
<dbReference type="Pfam" id="PF08661">
    <property type="entry name" value="Rep_fac-A_3"/>
    <property type="match status" value="1"/>
</dbReference>
<evidence type="ECO:0008006" key="6">
    <source>
        <dbReference type="Google" id="ProtNLM"/>
    </source>
</evidence>
<dbReference type="GO" id="GO:0031981">
    <property type="term" value="C:nuclear lumen"/>
    <property type="evidence" value="ECO:0007669"/>
    <property type="project" value="UniProtKB-ARBA"/>
</dbReference>
<dbReference type="Gene3D" id="2.40.50.140">
    <property type="entry name" value="Nucleic acid-binding proteins"/>
    <property type="match status" value="1"/>
</dbReference>
<keyword evidence="3" id="KW-0539">Nucleus</keyword>
<dbReference type="Proteomes" id="UP000077266">
    <property type="component" value="Unassembled WGS sequence"/>
</dbReference>
<evidence type="ECO:0000256" key="2">
    <source>
        <dbReference type="ARBA" id="ARBA00009761"/>
    </source>
</evidence>
<accession>A0A165I7K5</accession>
<evidence type="ECO:0000256" key="3">
    <source>
        <dbReference type="ARBA" id="ARBA00023242"/>
    </source>
</evidence>
<keyword evidence="5" id="KW-1185">Reference proteome</keyword>
<comment type="subcellular location">
    <subcellularLocation>
        <location evidence="1">Nucleus</location>
    </subcellularLocation>
</comment>
<protein>
    <recommendedName>
        <fullName evidence="6">Replication factor A protein 3</fullName>
    </recommendedName>
</protein>
<name>A0A165I7K5_EXIGL</name>
<organism evidence="4 5">
    <name type="scientific">Exidia glandulosa HHB12029</name>
    <dbReference type="NCBI Taxonomy" id="1314781"/>
    <lineage>
        <taxon>Eukaryota</taxon>
        <taxon>Fungi</taxon>
        <taxon>Dikarya</taxon>
        <taxon>Basidiomycota</taxon>
        <taxon>Agaricomycotina</taxon>
        <taxon>Agaricomycetes</taxon>
        <taxon>Auriculariales</taxon>
        <taxon>Exidiaceae</taxon>
        <taxon>Exidia</taxon>
    </lineage>
</organism>
<evidence type="ECO:0000256" key="1">
    <source>
        <dbReference type="ARBA" id="ARBA00004123"/>
    </source>
</evidence>
<dbReference type="InterPro" id="IPR012340">
    <property type="entry name" value="NA-bd_OB-fold"/>
</dbReference>
<proteinExistence type="inferred from homology"/>
<evidence type="ECO:0000313" key="5">
    <source>
        <dbReference type="Proteomes" id="UP000077266"/>
    </source>
</evidence>
<sequence length="129" mass="14044">MSSRQRSSTTTTESTGITAPEVSSAQLGSYVGRTVSLTVKILQLLGDRAIIEACDGGQLEVSLRSCPDVHLSNPYAYIKCHVNGPNAVTLLSAKDLGNLNFPVGLVDEMVKMTHEPRFKEYFWGNKKAQ</sequence>
<dbReference type="STRING" id="1314781.A0A165I7K5"/>
<evidence type="ECO:0000313" key="4">
    <source>
        <dbReference type="EMBL" id="KZV93012.1"/>
    </source>
</evidence>
<comment type="similarity">
    <text evidence="2">Belongs to the replication factor A protein 3 family.</text>
</comment>
<dbReference type="OrthoDB" id="188186at2759"/>
<dbReference type="GO" id="GO:0003677">
    <property type="term" value="F:DNA binding"/>
    <property type="evidence" value="ECO:0007669"/>
    <property type="project" value="InterPro"/>
</dbReference>
<dbReference type="GO" id="GO:0006281">
    <property type="term" value="P:DNA repair"/>
    <property type="evidence" value="ECO:0007669"/>
    <property type="project" value="InterPro"/>
</dbReference>
<reference evidence="4 5" key="1">
    <citation type="journal article" date="2016" name="Mol. Biol. Evol.">
        <title>Comparative Genomics of Early-Diverging Mushroom-Forming Fungi Provides Insights into the Origins of Lignocellulose Decay Capabilities.</title>
        <authorList>
            <person name="Nagy L.G."/>
            <person name="Riley R."/>
            <person name="Tritt A."/>
            <person name="Adam C."/>
            <person name="Daum C."/>
            <person name="Floudas D."/>
            <person name="Sun H."/>
            <person name="Yadav J.S."/>
            <person name="Pangilinan J."/>
            <person name="Larsson K.H."/>
            <person name="Matsuura K."/>
            <person name="Barry K."/>
            <person name="Labutti K."/>
            <person name="Kuo R."/>
            <person name="Ohm R.A."/>
            <person name="Bhattacharya S.S."/>
            <person name="Shirouzu T."/>
            <person name="Yoshinaga Y."/>
            <person name="Martin F.M."/>
            <person name="Grigoriev I.V."/>
            <person name="Hibbett D.S."/>
        </authorList>
    </citation>
    <scope>NUCLEOTIDE SEQUENCE [LARGE SCALE GENOMIC DNA]</scope>
    <source>
        <strain evidence="4 5">HHB12029</strain>
    </source>
</reference>
<dbReference type="EMBL" id="KV425997">
    <property type="protein sequence ID" value="KZV93012.1"/>
    <property type="molecule type" value="Genomic_DNA"/>
</dbReference>
<dbReference type="InterPro" id="IPR013970">
    <property type="entry name" value="Rfa2"/>
</dbReference>
<dbReference type="AlphaFoldDB" id="A0A165I7K5"/>
<dbReference type="GO" id="GO:0006260">
    <property type="term" value="P:DNA replication"/>
    <property type="evidence" value="ECO:0007669"/>
    <property type="project" value="InterPro"/>
</dbReference>
<dbReference type="InParanoid" id="A0A165I7K5"/>
<gene>
    <name evidence="4" type="ORF">EXIGLDRAFT_717665</name>
</gene>
<dbReference type="SUPFAM" id="SSF50249">
    <property type="entry name" value="Nucleic acid-binding proteins"/>
    <property type="match status" value="1"/>
</dbReference>